<dbReference type="RefSeq" id="WP_003754289.1">
    <property type="nucleotide sequence ID" value="NZ_GL538352.1"/>
</dbReference>
<comment type="caution">
    <text evidence="3">The sequence shown here is derived from an EMBL/GenBank/DDBJ whole genome shotgun (WGS) entry which is preliminary data.</text>
</comment>
<evidence type="ECO:0000256" key="1">
    <source>
        <dbReference type="SAM" id="Phobius"/>
    </source>
</evidence>
<dbReference type="InterPro" id="IPR024301">
    <property type="entry name" value="Amidase_6"/>
</dbReference>
<dbReference type="HOGENOM" id="CLU_747628_0_0_9"/>
<keyword evidence="1" id="KW-0472">Membrane</keyword>
<evidence type="ECO:0000259" key="2">
    <source>
        <dbReference type="Pfam" id="PF12671"/>
    </source>
</evidence>
<protein>
    <recommendedName>
        <fullName evidence="2">Putative amidase domain-containing protein</fullName>
    </recommendedName>
</protein>
<dbReference type="Proteomes" id="UP000010119">
    <property type="component" value="Unassembled WGS sequence"/>
</dbReference>
<proteinExistence type="predicted"/>
<dbReference type="AlphaFoldDB" id="D7UZI4"/>
<keyword evidence="1" id="KW-1133">Transmembrane helix</keyword>
<keyword evidence="4" id="KW-1185">Reference proteome</keyword>
<evidence type="ECO:0000313" key="4">
    <source>
        <dbReference type="Proteomes" id="UP000010119"/>
    </source>
</evidence>
<accession>D7UZI4</accession>
<name>D7UZI4_LISGR</name>
<feature type="domain" description="Putative amidase" evidence="2">
    <location>
        <begin position="190"/>
        <end position="365"/>
    </location>
</feature>
<organism evidence="3 4">
    <name type="scientific">Listeria grayi DSM 20601</name>
    <dbReference type="NCBI Taxonomy" id="525367"/>
    <lineage>
        <taxon>Bacteria</taxon>
        <taxon>Bacillati</taxon>
        <taxon>Bacillota</taxon>
        <taxon>Bacilli</taxon>
        <taxon>Bacillales</taxon>
        <taxon>Listeriaceae</taxon>
        <taxon>Listeria</taxon>
    </lineage>
</organism>
<sequence length="370" mass="42813">MNKNGIYVLLVGLVIIGCVTFSFGIQSNAATNGYVKKYLLEEKKKKENPEQDTIDMLNEYYSADVKLQKIVLKYNKDKNLNQAITSTDFNKKRNVMYAFIKLIPNIKDSQDKNAFLEYLQRYVSNGEIRDGKVEEFLNKIEGKSLFSTQKATTTVDEAYEKNMKNGKSSDATGDEFKKENQTAHVAKAFNRVNAGKWAYKNYNKYSKSYPKFTGKYNDCTNFVSQALHTGGKLGFFGKWKIHRKNKKYWNINSAKKLDYSWSVTDPSPWMSARTFNSYMRSKAKYTFNYSNNYYRIHYKSIYNQKIYRGSAVIFLEGVAGISVKAKHVMIMSSYNSKTKDILLAGHSTERQKYSLRNAIKNYSEVNIYTF</sequence>
<dbReference type="EMBL" id="ACCR02000005">
    <property type="protein sequence ID" value="EFI82829.1"/>
    <property type="molecule type" value="Genomic_DNA"/>
</dbReference>
<evidence type="ECO:0000313" key="3">
    <source>
        <dbReference type="EMBL" id="EFI82829.1"/>
    </source>
</evidence>
<dbReference type="PROSITE" id="PS51257">
    <property type="entry name" value="PROKAR_LIPOPROTEIN"/>
    <property type="match status" value="1"/>
</dbReference>
<keyword evidence="1" id="KW-0812">Transmembrane</keyword>
<dbReference type="Pfam" id="PF12671">
    <property type="entry name" value="Amidase_6"/>
    <property type="match status" value="1"/>
</dbReference>
<feature type="transmembrane region" description="Helical" evidence="1">
    <location>
        <begin position="7"/>
        <end position="25"/>
    </location>
</feature>
<gene>
    <name evidence="3" type="ORF">HMPREF0556_11514</name>
</gene>
<reference evidence="3" key="1">
    <citation type="submission" date="2010-06" db="EMBL/GenBank/DDBJ databases">
        <authorList>
            <person name="Muzny D."/>
            <person name="Qin X."/>
            <person name="Buhay C."/>
            <person name="Dugan-Rocha S."/>
            <person name="Ding Y."/>
            <person name="Chen G."/>
            <person name="Hawes A."/>
            <person name="Holder M."/>
            <person name="Jhangiani S."/>
            <person name="Johnson A."/>
            <person name="Khan Z."/>
            <person name="Li Z."/>
            <person name="Liu W."/>
            <person name="Liu X."/>
            <person name="Perez L."/>
            <person name="Shen H."/>
            <person name="Wang Q."/>
            <person name="Watt J."/>
            <person name="Xi L."/>
            <person name="Xin Y."/>
            <person name="Zhou J."/>
            <person name="Deng J."/>
            <person name="Jiang H."/>
            <person name="Liu Y."/>
            <person name="Qu J."/>
            <person name="Song X.-Z."/>
            <person name="Zhang L."/>
            <person name="Villasana D."/>
            <person name="Johnson A."/>
            <person name="Liu J."/>
            <person name="Liyanage D."/>
            <person name="Lorensuhewa L."/>
            <person name="Robinson T."/>
            <person name="Song A."/>
            <person name="Song B.-B."/>
            <person name="Dinh H."/>
            <person name="Thornton R."/>
            <person name="Coyle M."/>
            <person name="Francisco L."/>
            <person name="Jackson L."/>
            <person name="Javaid M."/>
            <person name="Korchina V."/>
            <person name="Kovar C."/>
            <person name="Mata R."/>
            <person name="Mathew T."/>
            <person name="Ngo R."/>
            <person name="Nguyen L."/>
            <person name="Nguyen N."/>
            <person name="Okwuonu G."/>
            <person name="Ongeri F."/>
            <person name="Pham C."/>
            <person name="Simmons D."/>
            <person name="Wilczek-Boney K."/>
            <person name="Hale W."/>
            <person name="Jakkamsetti A."/>
            <person name="Pham P."/>
            <person name="Ruth R."/>
            <person name="San Lucas F."/>
            <person name="Warren J."/>
            <person name="Zhang J."/>
            <person name="Zhao Z."/>
            <person name="Zhou C."/>
            <person name="Zhu D."/>
            <person name="Lee S."/>
            <person name="Bess C."/>
            <person name="Blankenburg K."/>
            <person name="Forbes L."/>
            <person name="Fu Q."/>
            <person name="Gubbala S."/>
            <person name="Hirani K."/>
            <person name="Jayaseelan J.C."/>
            <person name="Lara F."/>
            <person name="Munidasa M."/>
            <person name="Palculict T."/>
            <person name="Patil S."/>
            <person name="Pu L.-L."/>
            <person name="Saada N."/>
            <person name="Tang L."/>
            <person name="Weissenberger G."/>
            <person name="Zhu Y."/>
            <person name="Hemphill L."/>
            <person name="Shang Y."/>
            <person name="Youmans B."/>
            <person name="Ayvaz T."/>
            <person name="Ross M."/>
            <person name="Santibanez J."/>
            <person name="Aqrawi P."/>
            <person name="Gross S."/>
            <person name="Joshi V."/>
            <person name="Fowler G."/>
            <person name="Nazareth L."/>
            <person name="Reid J."/>
            <person name="Worley K."/>
            <person name="Petrosino J."/>
            <person name="Highlander S."/>
            <person name="Gibbs R."/>
        </authorList>
    </citation>
    <scope>NUCLEOTIDE SEQUENCE [LARGE SCALE GENOMIC DNA]</scope>
    <source>
        <strain evidence="3">DSM 20601</strain>
    </source>
</reference>